<dbReference type="CDD" id="cd00405">
    <property type="entry name" value="PRAI"/>
    <property type="match status" value="1"/>
</dbReference>
<comment type="similarity">
    <text evidence="15">Belongs to the TrpC family.</text>
</comment>
<comment type="pathway">
    <text evidence="3 16">Amino-acid biosynthesis; L-tryptophan biosynthesis; L-tryptophan from chorismate: step 3/5.</text>
</comment>
<accession>A0A346NKI1</accession>
<dbReference type="InterPro" id="IPR013785">
    <property type="entry name" value="Aldolase_TIM"/>
</dbReference>
<evidence type="ECO:0000256" key="7">
    <source>
        <dbReference type="ARBA" id="ARBA00022605"/>
    </source>
</evidence>
<gene>
    <name evidence="16 19" type="primary">trpF</name>
    <name evidence="15" type="synonym">trpC</name>
    <name evidence="19" type="ORF">D0Y50_06415</name>
</gene>
<keyword evidence="9 15" id="KW-0822">Tryptophan biosynthesis</keyword>
<protein>
    <recommendedName>
        <fullName evidence="15 16">Multifunctional fusion protein</fullName>
    </recommendedName>
    <domain>
        <recommendedName>
            <fullName evidence="15">Indole-3-glycerol phosphate synthase</fullName>
            <shortName evidence="15">IGPS</shortName>
            <ecNumber evidence="15">4.1.1.48</ecNumber>
        </recommendedName>
    </domain>
    <domain>
        <recommendedName>
            <fullName evidence="16">N-(5'-phosphoribosyl)anthranilate isomerase</fullName>
            <shortName evidence="16">PRAI</shortName>
            <ecNumber evidence="16">5.3.1.24</ecNumber>
        </recommendedName>
    </domain>
</protein>
<evidence type="ECO:0000256" key="4">
    <source>
        <dbReference type="ARBA" id="ARBA00004696"/>
    </source>
</evidence>
<dbReference type="InterPro" id="IPR045186">
    <property type="entry name" value="Indole-3-glycerol_P_synth"/>
</dbReference>
<dbReference type="PROSITE" id="PS00614">
    <property type="entry name" value="IGPS"/>
    <property type="match status" value="1"/>
</dbReference>
<dbReference type="InterPro" id="IPR001240">
    <property type="entry name" value="PRAI_dom"/>
</dbReference>
<dbReference type="EMBL" id="CP031769">
    <property type="protein sequence ID" value="AXR06038.1"/>
    <property type="molecule type" value="Genomic_DNA"/>
</dbReference>
<evidence type="ECO:0000256" key="13">
    <source>
        <dbReference type="ARBA" id="ARBA00023268"/>
    </source>
</evidence>
<dbReference type="Gene3D" id="3.20.20.70">
    <property type="entry name" value="Aldolase class I"/>
    <property type="match status" value="2"/>
</dbReference>
<comment type="catalytic activity">
    <reaction evidence="2 15">
        <text>1-(2-carboxyphenylamino)-1-deoxy-D-ribulose 5-phosphate + H(+) = (1S,2R)-1-C-(indol-3-yl)glycerol 3-phosphate + CO2 + H2O</text>
        <dbReference type="Rhea" id="RHEA:23476"/>
        <dbReference type="ChEBI" id="CHEBI:15377"/>
        <dbReference type="ChEBI" id="CHEBI:15378"/>
        <dbReference type="ChEBI" id="CHEBI:16526"/>
        <dbReference type="ChEBI" id="CHEBI:58613"/>
        <dbReference type="ChEBI" id="CHEBI:58866"/>
        <dbReference type="EC" id="4.1.1.48"/>
    </reaction>
</comment>
<proteinExistence type="inferred from homology"/>
<dbReference type="OrthoDB" id="9804217at2"/>
<dbReference type="EC" id="5.3.1.24" evidence="16"/>
<keyword evidence="7 15" id="KW-0028">Amino-acid biosynthesis</keyword>
<evidence type="ECO:0000256" key="11">
    <source>
        <dbReference type="ARBA" id="ARBA00023235"/>
    </source>
</evidence>
<dbReference type="UniPathway" id="UPA00035">
    <property type="reaction ID" value="UER00042"/>
</dbReference>
<dbReference type="AlphaFoldDB" id="A0A346NKI1"/>
<dbReference type="SUPFAM" id="SSF51366">
    <property type="entry name" value="Ribulose-phoshate binding barrel"/>
    <property type="match status" value="2"/>
</dbReference>
<comment type="function">
    <text evidence="14">Bifunctional enzyme that catalyzes two sequential steps of tryptophan biosynthetic pathway. The first reaction is catalyzed by the isomerase, coded by the TrpF domain; the second reaction is catalyzed by the synthase, coded by the TrpC domain.</text>
</comment>
<evidence type="ECO:0000259" key="18">
    <source>
        <dbReference type="Pfam" id="PF00697"/>
    </source>
</evidence>
<evidence type="ECO:0000256" key="8">
    <source>
        <dbReference type="ARBA" id="ARBA00022793"/>
    </source>
</evidence>
<dbReference type="InterPro" id="IPR011060">
    <property type="entry name" value="RibuloseP-bd_barrel"/>
</dbReference>
<keyword evidence="20" id="KW-1185">Reference proteome</keyword>
<evidence type="ECO:0000256" key="12">
    <source>
        <dbReference type="ARBA" id="ARBA00023239"/>
    </source>
</evidence>
<dbReference type="EC" id="4.1.1.48" evidence="15"/>
<dbReference type="RefSeq" id="WP_108568511.1">
    <property type="nucleotide sequence ID" value="NZ_CP031769.1"/>
</dbReference>
<evidence type="ECO:0000256" key="6">
    <source>
        <dbReference type="ARBA" id="ARBA00009847"/>
    </source>
</evidence>
<comment type="similarity">
    <text evidence="5">In the N-terminal section; belongs to the TrpC family.</text>
</comment>
<dbReference type="KEGG" id="salm:D0Y50_06415"/>
<evidence type="ECO:0000256" key="5">
    <source>
        <dbReference type="ARBA" id="ARBA00007902"/>
    </source>
</evidence>
<dbReference type="GO" id="GO:0004425">
    <property type="term" value="F:indole-3-glycerol-phosphate synthase activity"/>
    <property type="evidence" value="ECO:0007669"/>
    <property type="project" value="UniProtKB-UniRule"/>
</dbReference>
<keyword evidence="10 15" id="KW-0057">Aromatic amino acid biosynthesis</keyword>
<dbReference type="HAMAP" id="MF_00135">
    <property type="entry name" value="PRAI"/>
    <property type="match status" value="1"/>
</dbReference>
<dbReference type="InterPro" id="IPR001468">
    <property type="entry name" value="Indole-3-GlycerolPSynthase_CS"/>
</dbReference>
<comment type="catalytic activity">
    <reaction evidence="1 16">
        <text>N-(5-phospho-beta-D-ribosyl)anthranilate = 1-(2-carboxyphenylamino)-1-deoxy-D-ribulose 5-phosphate</text>
        <dbReference type="Rhea" id="RHEA:21540"/>
        <dbReference type="ChEBI" id="CHEBI:18277"/>
        <dbReference type="ChEBI" id="CHEBI:58613"/>
        <dbReference type="EC" id="5.3.1.24"/>
    </reaction>
</comment>
<dbReference type="Pfam" id="PF00697">
    <property type="entry name" value="PRAI"/>
    <property type="match status" value="1"/>
</dbReference>
<dbReference type="Proteomes" id="UP000262073">
    <property type="component" value="Chromosome"/>
</dbReference>
<reference evidence="19 20" key="1">
    <citation type="submission" date="2018-08" db="EMBL/GenBank/DDBJ databases">
        <title>Salinimonas sediminis sp. nov., a piezophilic bacterium isolated from a deep-sea sediment sample from the New Britain Trench.</title>
        <authorList>
            <person name="Cao J."/>
        </authorList>
    </citation>
    <scope>NUCLEOTIDE SEQUENCE [LARGE SCALE GENOMIC DNA]</scope>
    <source>
        <strain evidence="19 20">N102</strain>
    </source>
</reference>
<keyword evidence="11 16" id="KW-0413">Isomerase</keyword>
<dbReference type="HAMAP" id="MF_00134_B">
    <property type="entry name" value="IGPS_B"/>
    <property type="match status" value="1"/>
</dbReference>
<evidence type="ECO:0000256" key="14">
    <source>
        <dbReference type="ARBA" id="ARBA00025592"/>
    </source>
</evidence>
<comment type="pathway">
    <text evidence="4 15">Amino-acid biosynthesis; L-tryptophan biosynthesis; L-tryptophan from chorismate: step 4/5.</text>
</comment>
<dbReference type="GO" id="GO:0004640">
    <property type="term" value="F:phosphoribosylanthranilate isomerase activity"/>
    <property type="evidence" value="ECO:0007669"/>
    <property type="project" value="UniProtKB-UniRule"/>
</dbReference>
<keyword evidence="13" id="KW-0511">Multifunctional enzyme</keyword>
<evidence type="ECO:0000259" key="17">
    <source>
        <dbReference type="Pfam" id="PF00218"/>
    </source>
</evidence>
<keyword evidence="12 15" id="KW-0456">Lyase</keyword>
<comment type="similarity">
    <text evidence="6">In the C-terminal section; belongs to the TrpF family.</text>
</comment>
<name>A0A346NKI1_9ALTE</name>
<evidence type="ECO:0000256" key="9">
    <source>
        <dbReference type="ARBA" id="ARBA00022822"/>
    </source>
</evidence>
<dbReference type="PANTHER" id="PTHR22854">
    <property type="entry name" value="TRYPTOPHAN BIOSYNTHESIS PROTEIN"/>
    <property type="match status" value="1"/>
</dbReference>
<organism evidence="19 20">
    <name type="scientific">Salinimonas sediminis</name>
    <dbReference type="NCBI Taxonomy" id="2303538"/>
    <lineage>
        <taxon>Bacteria</taxon>
        <taxon>Pseudomonadati</taxon>
        <taxon>Pseudomonadota</taxon>
        <taxon>Gammaproteobacteria</taxon>
        <taxon>Alteromonadales</taxon>
        <taxon>Alteromonadaceae</taxon>
        <taxon>Alteromonas/Salinimonas group</taxon>
        <taxon>Salinimonas</taxon>
    </lineage>
</organism>
<evidence type="ECO:0000256" key="16">
    <source>
        <dbReference type="HAMAP-Rule" id="MF_00135"/>
    </source>
</evidence>
<feature type="domain" description="Indole-3-glycerol phosphate synthase" evidence="17">
    <location>
        <begin position="30"/>
        <end position="279"/>
    </location>
</feature>
<dbReference type="InterPro" id="IPR013798">
    <property type="entry name" value="Indole-3-glycerol_P_synth_dom"/>
</dbReference>
<dbReference type="CDD" id="cd00331">
    <property type="entry name" value="IGPS"/>
    <property type="match status" value="1"/>
</dbReference>
<evidence type="ECO:0000256" key="3">
    <source>
        <dbReference type="ARBA" id="ARBA00004664"/>
    </source>
</evidence>
<evidence type="ECO:0000256" key="10">
    <source>
        <dbReference type="ARBA" id="ARBA00023141"/>
    </source>
</evidence>
<evidence type="ECO:0000256" key="1">
    <source>
        <dbReference type="ARBA" id="ARBA00001164"/>
    </source>
</evidence>
<evidence type="ECO:0000256" key="2">
    <source>
        <dbReference type="ARBA" id="ARBA00001633"/>
    </source>
</evidence>
<evidence type="ECO:0000256" key="15">
    <source>
        <dbReference type="HAMAP-Rule" id="MF_00134"/>
    </source>
</evidence>
<comment type="similarity">
    <text evidence="16">Belongs to the TrpF family.</text>
</comment>
<dbReference type="GO" id="GO:0000162">
    <property type="term" value="P:L-tryptophan biosynthetic process"/>
    <property type="evidence" value="ECO:0007669"/>
    <property type="project" value="UniProtKB-UniRule"/>
</dbReference>
<sequence length="490" mass="52957">MTDTRQNHSEASAVLETSAVEASASQPNVLQKIVTDKAQELAARKQALPLEKIKQAVTPSQKSLFQALNKPEAGYILECKKASPSKGLIREKFDLDEILAAYTPYAAALSVLTDEKYFQGRFEYLSYVTARVSQPVLNKDFFIDEYQIYLARFHQADAVLLMLSVLSDEQYQALAQVAQSLKLDILTEVSNEQEMRRAIALQANIIGINNRDLRDLSTDLATTERLVPMLAQATHEYVVISESGIYTHADVLRLSPLCNGFLVGSALMAQQDLPSAVKGLVLGDIKVCGMTDAAMAAQAFDAGASYCGLIFAPKSARVVNSEEAQGIVSQTPGRYVGVFVDAPVEQVAALAHQLSLAAVQLHGNEDSPYRQALRAQLPAGCQLWQAVGVREALPANLDALLTDNQIDKVLLDCQVGKQTGGTGQQFDWSLLDNITDKSQIALAGGITIDTLLQAQRTGASLVDVNSGVEEAPGQKSAALLSALFARARQY</sequence>
<evidence type="ECO:0000313" key="19">
    <source>
        <dbReference type="EMBL" id="AXR06038.1"/>
    </source>
</evidence>
<dbReference type="FunFam" id="3.20.20.70:FF:000024">
    <property type="entry name" value="Indole-3-glycerol phosphate synthase"/>
    <property type="match status" value="1"/>
</dbReference>
<dbReference type="Pfam" id="PF00218">
    <property type="entry name" value="IGPS"/>
    <property type="match status" value="1"/>
</dbReference>
<keyword evidence="8 15" id="KW-0210">Decarboxylase</keyword>
<feature type="domain" description="N-(5'phosphoribosyl) anthranilate isomerase (PRAI)" evidence="18">
    <location>
        <begin position="286"/>
        <end position="484"/>
    </location>
</feature>
<dbReference type="PANTHER" id="PTHR22854:SF2">
    <property type="entry name" value="INDOLE-3-GLYCEROL-PHOSPHATE SYNTHASE"/>
    <property type="match status" value="1"/>
</dbReference>
<dbReference type="NCBIfam" id="NF006945">
    <property type="entry name" value="PRK09427.1"/>
    <property type="match status" value="1"/>
</dbReference>
<evidence type="ECO:0000313" key="20">
    <source>
        <dbReference type="Proteomes" id="UP000262073"/>
    </source>
</evidence>